<evidence type="ECO:0000256" key="13">
    <source>
        <dbReference type="ARBA" id="ARBA00023316"/>
    </source>
</evidence>
<comment type="caution">
    <text evidence="17">The sequence shown here is derived from an EMBL/GenBank/DDBJ whole genome shotgun (WGS) entry which is preliminary data.</text>
</comment>
<keyword evidence="10 16" id="KW-1133">Transmembrane helix</keyword>
<dbReference type="Proteomes" id="UP001246372">
    <property type="component" value="Unassembled WGS sequence"/>
</dbReference>
<evidence type="ECO:0000256" key="10">
    <source>
        <dbReference type="ARBA" id="ARBA00022989"/>
    </source>
</evidence>
<feature type="transmembrane region" description="Helical" evidence="16">
    <location>
        <begin position="98"/>
        <end position="116"/>
    </location>
</feature>
<evidence type="ECO:0000313" key="17">
    <source>
        <dbReference type="EMBL" id="MDT9000269.1"/>
    </source>
</evidence>
<evidence type="ECO:0000256" key="8">
    <source>
        <dbReference type="ARBA" id="ARBA00022960"/>
    </source>
</evidence>
<comment type="function">
    <text evidence="16">Peptidoglycan polymerase that is essential for cell division.</text>
</comment>
<comment type="similarity">
    <text evidence="14 16">Belongs to the SEDS family. FtsW subfamily.</text>
</comment>
<evidence type="ECO:0000256" key="9">
    <source>
        <dbReference type="ARBA" id="ARBA00022984"/>
    </source>
</evidence>
<evidence type="ECO:0000256" key="14">
    <source>
        <dbReference type="ARBA" id="ARBA00038053"/>
    </source>
</evidence>
<keyword evidence="5 16" id="KW-0328">Glycosyltransferase</keyword>
<keyword evidence="18" id="KW-1185">Reference proteome</keyword>
<evidence type="ECO:0000256" key="4">
    <source>
        <dbReference type="ARBA" id="ARBA00022618"/>
    </source>
</evidence>
<evidence type="ECO:0000256" key="6">
    <source>
        <dbReference type="ARBA" id="ARBA00022679"/>
    </source>
</evidence>
<dbReference type="EC" id="2.4.99.28" evidence="16"/>
<evidence type="ECO:0000256" key="7">
    <source>
        <dbReference type="ARBA" id="ARBA00022692"/>
    </source>
</evidence>
<keyword evidence="9 16" id="KW-0573">Peptidoglycan synthesis</keyword>
<feature type="transmembrane region" description="Helical" evidence="16">
    <location>
        <begin position="214"/>
        <end position="231"/>
    </location>
</feature>
<name>A0ABU3PCH0_9BURK</name>
<dbReference type="RefSeq" id="WP_315650830.1">
    <property type="nucleotide sequence ID" value="NZ_JAVXZY010000005.1"/>
</dbReference>
<organism evidence="17 18">
    <name type="scientific">Roseateles aquae</name>
    <dbReference type="NCBI Taxonomy" id="3077235"/>
    <lineage>
        <taxon>Bacteria</taxon>
        <taxon>Pseudomonadati</taxon>
        <taxon>Pseudomonadota</taxon>
        <taxon>Betaproteobacteria</taxon>
        <taxon>Burkholderiales</taxon>
        <taxon>Sphaerotilaceae</taxon>
        <taxon>Roseateles</taxon>
    </lineage>
</organism>
<keyword evidence="13 16" id="KW-0961">Cell wall biogenesis/degradation</keyword>
<keyword evidence="3 16" id="KW-1003">Cell membrane</keyword>
<keyword evidence="7 16" id="KW-0812">Transmembrane</keyword>
<keyword evidence="8 16" id="KW-0133">Cell shape</keyword>
<keyword evidence="6 16" id="KW-0808">Transferase</keyword>
<comment type="subcellular location">
    <subcellularLocation>
        <location evidence="16">Cell inner membrane</location>
        <topology evidence="16">Multi-pass membrane protein</topology>
    </subcellularLocation>
    <subcellularLocation>
        <location evidence="1">Cell membrane</location>
        <topology evidence="1">Multi-pass membrane protein</topology>
    </subcellularLocation>
    <text evidence="16">Localizes to the division septum.</text>
</comment>
<dbReference type="InterPro" id="IPR001182">
    <property type="entry name" value="FtsW/RodA"/>
</dbReference>
<feature type="transmembrane region" description="Helical" evidence="16">
    <location>
        <begin position="236"/>
        <end position="254"/>
    </location>
</feature>
<dbReference type="NCBIfam" id="TIGR02614">
    <property type="entry name" value="ftsW"/>
    <property type="match status" value="1"/>
</dbReference>
<dbReference type="PANTHER" id="PTHR30474">
    <property type="entry name" value="CELL CYCLE PROTEIN"/>
    <property type="match status" value="1"/>
</dbReference>
<keyword evidence="12 16" id="KW-0131">Cell cycle</keyword>
<sequence>MSARLDSNSDGGSGGFGARLRGLFRREEAAGSDVPVRDWVSTSAGQPTKMLGFDLTLVWVVLAMLALGLLMVYSASIAMPDNPRFANYLPTHFLTRHIVAIGFGLVGALITVQVPVSTWERLAPWLFVVSLVMLVAVLIPHVGKVVYGARRWLPLGVMNFQPSELAKLAIAMYAANYMMRKMDVKENFVQAVWPMAASLAVIGVLLLAEPDMGAFMVIAAIAMGILFLGGVNGRMFFLIVAVLIGAFVLMITFSEFRRERIFAYLNPWDEKYAQGKAYQLTHSLIAFGRGELFGQGLGSSLEKLHYLPEAHTDFLLAVIGEELGFVGVATVILAFFWLSRRLFHIGRQAIALDRVFAGLYAQGIGIWMGGQGFINMGVNLGALPTKGLTLPLLSFGGSAILMNCVALAIVLRIDIENRQLMRGGRA</sequence>
<reference evidence="17" key="1">
    <citation type="submission" date="2023-09" db="EMBL/GenBank/DDBJ databases">
        <title>Paucibacter sp. APW11 Genome sequencing and assembly.</title>
        <authorList>
            <person name="Kim I."/>
        </authorList>
    </citation>
    <scope>NUCLEOTIDE SEQUENCE</scope>
    <source>
        <strain evidence="17">APW11</strain>
    </source>
</reference>
<feature type="transmembrane region" description="Helical" evidence="16">
    <location>
        <begin position="188"/>
        <end position="208"/>
    </location>
</feature>
<dbReference type="HAMAP" id="MF_00913">
    <property type="entry name" value="PGT_FtsW_proteobact"/>
    <property type="match status" value="1"/>
</dbReference>
<dbReference type="InterPro" id="IPR013437">
    <property type="entry name" value="FtsW"/>
</dbReference>
<gene>
    <name evidence="16 17" type="primary">ftsW</name>
    <name evidence="17" type="ORF">RQP53_13430</name>
</gene>
<evidence type="ECO:0000313" key="18">
    <source>
        <dbReference type="Proteomes" id="UP001246372"/>
    </source>
</evidence>
<dbReference type="EMBL" id="JAVXZY010000005">
    <property type="protein sequence ID" value="MDT9000269.1"/>
    <property type="molecule type" value="Genomic_DNA"/>
</dbReference>
<feature type="transmembrane region" description="Helical" evidence="16">
    <location>
        <begin position="350"/>
        <end position="370"/>
    </location>
</feature>
<keyword evidence="11 16" id="KW-0472">Membrane</keyword>
<evidence type="ECO:0000256" key="5">
    <source>
        <dbReference type="ARBA" id="ARBA00022676"/>
    </source>
</evidence>
<dbReference type="PANTHER" id="PTHR30474:SF2">
    <property type="entry name" value="PEPTIDOGLYCAN GLYCOSYLTRANSFERASE FTSW-RELATED"/>
    <property type="match status" value="1"/>
</dbReference>
<evidence type="ECO:0000256" key="3">
    <source>
        <dbReference type="ARBA" id="ARBA00022475"/>
    </source>
</evidence>
<accession>A0ABU3PCH0</accession>
<proteinExistence type="inferred from homology"/>
<feature type="transmembrane region" description="Helical" evidence="16">
    <location>
        <begin position="122"/>
        <end position="142"/>
    </location>
</feature>
<evidence type="ECO:0000256" key="2">
    <source>
        <dbReference type="ARBA" id="ARBA00004752"/>
    </source>
</evidence>
<dbReference type="Pfam" id="PF01098">
    <property type="entry name" value="FTSW_RODA_SPOVE"/>
    <property type="match status" value="1"/>
</dbReference>
<keyword evidence="4 16" id="KW-0132">Cell division</keyword>
<evidence type="ECO:0000256" key="11">
    <source>
        <dbReference type="ARBA" id="ARBA00023136"/>
    </source>
</evidence>
<feature type="transmembrane region" description="Helical" evidence="16">
    <location>
        <begin position="57"/>
        <end position="78"/>
    </location>
</feature>
<feature type="transmembrane region" description="Helical" evidence="16">
    <location>
        <begin position="314"/>
        <end position="338"/>
    </location>
</feature>
<protein>
    <recommendedName>
        <fullName evidence="16">Probable peptidoglycan glycosyltransferase FtsW</fullName>
        <shortName evidence="16">PGT</shortName>
        <ecNumber evidence="16">2.4.99.28</ecNumber>
    </recommendedName>
    <alternativeName>
        <fullName evidence="16">Cell division protein FtsW</fullName>
    </alternativeName>
    <alternativeName>
        <fullName evidence="16">Cell wall polymerase</fullName>
    </alternativeName>
    <alternativeName>
        <fullName evidence="16">Peptidoglycan polymerase</fullName>
        <shortName evidence="16">PG polymerase</shortName>
    </alternativeName>
</protein>
<comment type="catalytic activity">
    <reaction evidence="15 16">
        <text>[GlcNAc-(1-&gt;4)-Mur2Ac(oyl-L-Ala-gamma-D-Glu-L-Lys-D-Ala-D-Ala)](n)-di-trans,octa-cis-undecaprenyl diphosphate + beta-D-GlcNAc-(1-&gt;4)-Mur2Ac(oyl-L-Ala-gamma-D-Glu-L-Lys-D-Ala-D-Ala)-di-trans,octa-cis-undecaprenyl diphosphate = [GlcNAc-(1-&gt;4)-Mur2Ac(oyl-L-Ala-gamma-D-Glu-L-Lys-D-Ala-D-Ala)](n+1)-di-trans,octa-cis-undecaprenyl diphosphate + di-trans,octa-cis-undecaprenyl diphosphate + H(+)</text>
        <dbReference type="Rhea" id="RHEA:23708"/>
        <dbReference type="Rhea" id="RHEA-COMP:9602"/>
        <dbReference type="Rhea" id="RHEA-COMP:9603"/>
        <dbReference type="ChEBI" id="CHEBI:15378"/>
        <dbReference type="ChEBI" id="CHEBI:58405"/>
        <dbReference type="ChEBI" id="CHEBI:60033"/>
        <dbReference type="ChEBI" id="CHEBI:78435"/>
        <dbReference type="EC" id="2.4.99.28"/>
    </reaction>
</comment>
<comment type="pathway">
    <text evidence="2 16">Cell wall biogenesis; peptidoglycan biosynthesis.</text>
</comment>
<evidence type="ECO:0000256" key="1">
    <source>
        <dbReference type="ARBA" id="ARBA00004651"/>
    </source>
</evidence>
<evidence type="ECO:0000256" key="16">
    <source>
        <dbReference type="HAMAP-Rule" id="MF_00913"/>
    </source>
</evidence>
<keyword evidence="16" id="KW-0997">Cell inner membrane</keyword>
<feature type="transmembrane region" description="Helical" evidence="16">
    <location>
        <begin position="390"/>
        <end position="411"/>
    </location>
</feature>
<evidence type="ECO:0000256" key="15">
    <source>
        <dbReference type="ARBA" id="ARBA00049902"/>
    </source>
</evidence>
<evidence type="ECO:0000256" key="12">
    <source>
        <dbReference type="ARBA" id="ARBA00023306"/>
    </source>
</evidence>